<evidence type="ECO:0000256" key="4">
    <source>
        <dbReference type="ARBA" id="ARBA00022741"/>
    </source>
</evidence>
<dbReference type="InterPro" id="IPR003694">
    <property type="entry name" value="NAD_synthase"/>
</dbReference>
<evidence type="ECO:0000256" key="1">
    <source>
        <dbReference type="ARBA" id="ARBA00005859"/>
    </source>
</evidence>
<dbReference type="Pfam" id="PF02540">
    <property type="entry name" value="NAD_synthase"/>
    <property type="match status" value="1"/>
</dbReference>
<feature type="binding site" description="in other chain" evidence="8">
    <location>
        <position position="142"/>
    </location>
    <ligand>
        <name>deamido-NAD(+)</name>
        <dbReference type="ChEBI" id="CHEBI:58437"/>
        <note>ligand shared between two neighboring subunits</note>
    </ligand>
</feature>
<reference evidence="12" key="1">
    <citation type="submission" date="2022-08" db="EMBL/GenBank/DDBJ databases">
        <title>Genomic Encyclopedia of Type Strains, Phase V (KMG-V): Genome sequencing to study the core and pangenomes of soil and plant-associated prokaryotes.</title>
        <authorList>
            <person name="Whitman W."/>
        </authorList>
    </citation>
    <scope>NUCLEOTIDE SEQUENCE</scope>
    <source>
        <strain evidence="12">PS</strain>
    </source>
</reference>
<feature type="binding site" evidence="8">
    <location>
        <position position="57"/>
    </location>
    <ligand>
        <name>Mg(2+)</name>
        <dbReference type="ChEBI" id="CHEBI:18420"/>
    </ligand>
</feature>
<dbReference type="NCBIfam" id="NF010587">
    <property type="entry name" value="PRK13980.1"/>
    <property type="match status" value="1"/>
</dbReference>
<feature type="binding site" description="in other chain" evidence="8">
    <location>
        <position position="175"/>
    </location>
    <ligand>
        <name>deamido-NAD(+)</name>
        <dbReference type="ChEBI" id="CHEBI:58437"/>
        <note>ligand shared between two neighboring subunits</note>
    </ligand>
</feature>
<dbReference type="Proteomes" id="UP001140258">
    <property type="component" value="Unassembled WGS sequence"/>
</dbReference>
<feature type="binding site" evidence="8">
    <location>
        <position position="191"/>
    </location>
    <ligand>
        <name>ATP</name>
        <dbReference type="ChEBI" id="CHEBI:30616"/>
    </ligand>
</feature>
<keyword evidence="7 8" id="KW-0520">NAD</keyword>
<keyword evidence="5 8" id="KW-0067">ATP-binding</keyword>
<evidence type="ECO:0000256" key="3">
    <source>
        <dbReference type="ARBA" id="ARBA00022723"/>
    </source>
</evidence>
<feature type="binding site" evidence="8">
    <location>
        <begin position="51"/>
        <end position="58"/>
    </location>
    <ligand>
        <name>ATP</name>
        <dbReference type="ChEBI" id="CHEBI:30616"/>
    </ligand>
</feature>
<feature type="binding site" evidence="8">
    <location>
        <position position="167"/>
    </location>
    <ligand>
        <name>Mg(2+)</name>
        <dbReference type="ChEBI" id="CHEBI:18420"/>
    </ligand>
</feature>
<evidence type="ECO:0000259" key="11">
    <source>
        <dbReference type="Pfam" id="PF02540"/>
    </source>
</evidence>
<name>A0ABT2EWM1_METVO</name>
<dbReference type="InterPro" id="IPR022926">
    <property type="entry name" value="NH(3)-dep_NAD(+)_synth"/>
</dbReference>
<accession>A0ABT2EWM1</accession>
<comment type="function">
    <text evidence="8">Catalyzes the ATP-dependent amidation of deamido-NAD to form NAD. Uses ammonia as a nitrogen source.</text>
</comment>
<keyword evidence="4 8" id="KW-0547">Nucleotide-binding</keyword>
<proteinExistence type="inferred from homology"/>
<keyword evidence="3 8" id="KW-0479">Metal-binding</keyword>
<dbReference type="GO" id="GO:0008795">
    <property type="term" value="F:NAD+ synthase activity"/>
    <property type="evidence" value="ECO:0007669"/>
    <property type="project" value="UniProtKB-EC"/>
</dbReference>
<evidence type="ECO:0000256" key="9">
    <source>
        <dbReference type="RuleBase" id="RU003811"/>
    </source>
</evidence>
<evidence type="ECO:0000256" key="8">
    <source>
        <dbReference type="HAMAP-Rule" id="MF_00193"/>
    </source>
</evidence>
<dbReference type="PANTHER" id="PTHR23090:SF9">
    <property type="entry name" value="GLUTAMINE-DEPENDENT NAD(+) SYNTHETASE"/>
    <property type="match status" value="1"/>
</dbReference>
<evidence type="ECO:0000256" key="10">
    <source>
        <dbReference type="RuleBase" id="RU003812"/>
    </source>
</evidence>
<feature type="binding site" evidence="8">
    <location>
        <position position="182"/>
    </location>
    <ligand>
        <name>deamido-NAD(+)</name>
        <dbReference type="ChEBI" id="CHEBI:58437"/>
        <note>ligand shared between two neighboring subunits</note>
    </ligand>
</feature>
<dbReference type="CDD" id="cd00553">
    <property type="entry name" value="NAD_synthase"/>
    <property type="match status" value="1"/>
</dbReference>
<comment type="pathway">
    <text evidence="8">Cofactor biosynthesis; NAD(+) biosynthesis; NAD(+) from deamido-NAD(+) (ammonia route): step 1/1.</text>
</comment>
<evidence type="ECO:0000313" key="12">
    <source>
        <dbReference type="EMBL" id="MCS3922357.1"/>
    </source>
</evidence>
<evidence type="ECO:0000256" key="2">
    <source>
        <dbReference type="ARBA" id="ARBA00022598"/>
    </source>
</evidence>
<keyword evidence="13" id="KW-1185">Reference proteome</keyword>
<organism evidence="12 13">
    <name type="scientific">Methanococcus voltae PS</name>
    <dbReference type="NCBI Taxonomy" id="523842"/>
    <lineage>
        <taxon>Archaea</taxon>
        <taxon>Methanobacteriati</taxon>
        <taxon>Methanobacteriota</taxon>
        <taxon>Methanomada group</taxon>
        <taxon>Methanococci</taxon>
        <taxon>Methanococcales</taxon>
        <taxon>Methanococcaceae</taxon>
        <taxon>Methanococcus</taxon>
    </lineage>
</organism>
<dbReference type="HAMAP" id="MF_00193">
    <property type="entry name" value="NadE_ammonia_dep"/>
    <property type="match status" value="1"/>
</dbReference>
<evidence type="ECO:0000256" key="5">
    <source>
        <dbReference type="ARBA" id="ARBA00022840"/>
    </source>
</evidence>
<comment type="caution">
    <text evidence="12">The sequence shown here is derived from an EMBL/GenBank/DDBJ whole genome shotgun (WGS) entry which is preliminary data.</text>
</comment>
<comment type="similarity">
    <text evidence="1 8 9">Belongs to the NAD synthetase family.</text>
</comment>
<gene>
    <name evidence="8" type="primary">nadE</name>
    <name evidence="12" type="ORF">M2325_001042</name>
</gene>
<keyword evidence="6 8" id="KW-0460">Magnesium</keyword>
<dbReference type="InterPro" id="IPR014729">
    <property type="entry name" value="Rossmann-like_a/b/a_fold"/>
</dbReference>
<feature type="binding site" evidence="8">
    <location>
        <position position="213"/>
    </location>
    <ligand>
        <name>ATP</name>
        <dbReference type="ChEBI" id="CHEBI:30616"/>
    </ligand>
</feature>
<comment type="subunit">
    <text evidence="8">Homodimer.</text>
</comment>
<evidence type="ECO:0000256" key="7">
    <source>
        <dbReference type="ARBA" id="ARBA00023027"/>
    </source>
</evidence>
<dbReference type="PANTHER" id="PTHR23090">
    <property type="entry name" value="NH 3 /GLUTAMINE-DEPENDENT NAD + SYNTHETASE"/>
    <property type="match status" value="1"/>
</dbReference>
<sequence>MKCTKSDLKSKCNENNDKSEVSNILDKKIKMISEFIQEYYEITNVKSVVLGLSGGIDSTLVAYLAVNALGADKVHGIIMPESNSNPLDREHGELVAKLLGINYNVSDITPLMEAFRAGGYSKDEEGNLKEFDKLSDGNLKSRFRMCTLYYHANKNNSLVLGTSNKSEIYMGYGTKFGDLGCDILPIGHLFKTEVRELAKHIGVPEDVITKAPSGGLWEGQTDEKEMGITYEILDKLLHAMEIGKDPEYTADLLNISSEQMINIMTRIDRNKHKSLPIPMPSKYLDLIE</sequence>
<dbReference type="NCBIfam" id="TIGR00552">
    <property type="entry name" value="nadE"/>
    <property type="match status" value="1"/>
</dbReference>
<dbReference type="EMBL" id="JANUCQ010000002">
    <property type="protein sequence ID" value="MCS3922357.1"/>
    <property type="molecule type" value="Genomic_DNA"/>
</dbReference>
<dbReference type="Gene3D" id="3.40.50.620">
    <property type="entry name" value="HUPs"/>
    <property type="match status" value="1"/>
</dbReference>
<evidence type="ECO:0000256" key="6">
    <source>
        <dbReference type="ARBA" id="ARBA00022842"/>
    </source>
</evidence>
<comment type="catalytic activity">
    <reaction evidence="8 10">
        <text>deamido-NAD(+) + NH4(+) + ATP = AMP + diphosphate + NAD(+) + H(+)</text>
        <dbReference type="Rhea" id="RHEA:21188"/>
        <dbReference type="ChEBI" id="CHEBI:15378"/>
        <dbReference type="ChEBI" id="CHEBI:28938"/>
        <dbReference type="ChEBI" id="CHEBI:30616"/>
        <dbReference type="ChEBI" id="CHEBI:33019"/>
        <dbReference type="ChEBI" id="CHEBI:57540"/>
        <dbReference type="ChEBI" id="CHEBI:58437"/>
        <dbReference type="ChEBI" id="CHEBI:456215"/>
        <dbReference type="EC" id="6.3.1.5"/>
    </reaction>
</comment>
<evidence type="ECO:0000313" key="13">
    <source>
        <dbReference type="Proteomes" id="UP001140258"/>
    </source>
</evidence>
<dbReference type="SUPFAM" id="SSF52402">
    <property type="entry name" value="Adenine nucleotide alpha hydrolases-like"/>
    <property type="match status" value="1"/>
</dbReference>
<keyword evidence="2 8" id="KW-0436">Ligase</keyword>
<dbReference type="EC" id="6.3.1.5" evidence="8 10"/>
<feature type="domain" description="NAD/GMP synthase" evidence="11">
    <location>
        <begin position="29"/>
        <end position="273"/>
    </location>
</feature>
<feature type="binding site" evidence="8">
    <location>
        <position position="162"/>
    </location>
    <ligand>
        <name>ATP</name>
        <dbReference type="ChEBI" id="CHEBI:30616"/>
    </ligand>
</feature>
<protein>
    <recommendedName>
        <fullName evidence="8 10">NH(3)-dependent NAD(+) synthetase</fullName>
        <ecNumber evidence="8 10">6.3.1.5</ecNumber>
    </recommendedName>
</protein>
<dbReference type="InterPro" id="IPR022310">
    <property type="entry name" value="NAD/GMP_synthase"/>
</dbReference>
<feature type="binding site" description="in other chain" evidence="8">
    <location>
        <begin position="272"/>
        <end position="273"/>
    </location>
    <ligand>
        <name>deamido-NAD(+)</name>
        <dbReference type="ChEBI" id="CHEBI:58437"/>
        <note>ligand shared between two neighboring subunits</note>
    </ligand>
</feature>